<dbReference type="GO" id="GO:0070475">
    <property type="term" value="P:rRNA base methylation"/>
    <property type="evidence" value="ECO:0007669"/>
    <property type="project" value="UniProtKB-UniRule"/>
</dbReference>
<dbReference type="GO" id="GO:0005737">
    <property type="term" value="C:cytoplasm"/>
    <property type="evidence" value="ECO:0007669"/>
    <property type="project" value="UniProtKB-SubCell"/>
</dbReference>
<dbReference type="Pfam" id="PF01795">
    <property type="entry name" value="Methyltransf_5"/>
    <property type="match status" value="1"/>
</dbReference>
<keyword evidence="4 7" id="KW-0489">Methyltransferase</keyword>
<comment type="subcellular location">
    <subcellularLocation>
        <location evidence="7">Cytoplasm</location>
    </subcellularLocation>
</comment>
<keyword evidence="6 7" id="KW-0949">S-adenosyl-L-methionine</keyword>
<proteinExistence type="inferred from homology"/>
<reference evidence="8 9" key="1">
    <citation type="journal article" date="2018" name="Nat. Biotechnol.">
        <title>A standardized bacterial taxonomy based on genome phylogeny substantially revises the tree of life.</title>
        <authorList>
            <person name="Parks D.H."/>
            <person name="Chuvochina M."/>
            <person name="Waite D.W."/>
            <person name="Rinke C."/>
            <person name="Skarshewski A."/>
            <person name="Chaumeil P.A."/>
            <person name="Hugenholtz P."/>
        </authorList>
    </citation>
    <scope>NUCLEOTIDE SEQUENCE [LARGE SCALE GENOMIC DNA]</scope>
    <source>
        <strain evidence="8">UBA11306</strain>
    </source>
</reference>
<dbReference type="AlphaFoldDB" id="A0A3D4S445"/>
<name>A0A3D4S445_9ENTE</name>
<evidence type="ECO:0000256" key="4">
    <source>
        <dbReference type="ARBA" id="ARBA00022603"/>
    </source>
</evidence>
<comment type="similarity">
    <text evidence="1 7">Belongs to the methyltransferase superfamily. RsmH family.</text>
</comment>
<dbReference type="PANTHER" id="PTHR11265">
    <property type="entry name" value="S-ADENOSYL-METHYLTRANSFERASE MRAW"/>
    <property type="match status" value="1"/>
</dbReference>
<dbReference type="InterPro" id="IPR002903">
    <property type="entry name" value="RsmH"/>
</dbReference>
<dbReference type="EC" id="2.1.1.199" evidence="7"/>
<comment type="function">
    <text evidence="7">Specifically methylates the N4 position of cytidine in position 1402 (C1402) of 16S rRNA.</text>
</comment>
<evidence type="ECO:0000313" key="8">
    <source>
        <dbReference type="EMBL" id="HCS93567.1"/>
    </source>
</evidence>
<keyword evidence="3 7" id="KW-0698">rRNA processing</keyword>
<feature type="binding site" evidence="7">
    <location>
        <position position="82"/>
    </location>
    <ligand>
        <name>S-adenosyl-L-methionine</name>
        <dbReference type="ChEBI" id="CHEBI:59789"/>
    </ligand>
</feature>
<keyword evidence="5 7" id="KW-0808">Transferase</keyword>
<protein>
    <recommendedName>
        <fullName evidence="7">Ribosomal RNA small subunit methyltransferase H</fullName>
        <ecNumber evidence="7">2.1.1.199</ecNumber>
    </recommendedName>
    <alternativeName>
        <fullName evidence="7">16S rRNA m(4)C1402 methyltransferase</fullName>
    </alternativeName>
    <alternativeName>
        <fullName evidence="7">rRNA (cytosine-N(4)-)-methyltransferase RsmH</fullName>
    </alternativeName>
</protein>
<dbReference type="Gene3D" id="3.40.50.150">
    <property type="entry name" value="Vaccinia Virus protein VP39"/>
    <property type="match status" value="1"/>
</dbReference>
<dbReference type="SUPFAM" id="SSF81799">
    <property type="entry name" value="Putative methyltransferase TM0872, insert domain"/>
    <property type="match status" value="1"/>
</dbReference>
<evidence type="ECO:0000256" key="1">
    <source>
        <dbReference type="ARBA" id="ARBA00010396"/>
    </source>
</evidence>
<dbReference type="NCBIfam" id="TIGR00006">
    <property type="entry name" value="16S rRNA (cytosine(1402)-N(4))-methyltransferase RsmH"/>
    <property type="match status" value="1"/>
</dbReference>
<evidence type="ECO:0000256" key="7">
    <source>
        <dbReference type="HAMAP-Rule" id="MF_01007"/>
    </source>
</evidence>
<organism evidence="8 9">
    <name type="scientific">Bavariicoccus seileri</name>
    <dbReference type="NCBI Taxonomy" id="549685"/>
    <lineage>
        <taxon>Bacteria</taxon>
        <taxon>Bacillati</taxon>
        <taxon>Bacillota</taxon>
        <taxon>Bacilli</taxon>
        <taxon>Lactobacillales</taxon>
        <taxon>Enterococcaceae</taxon>
        <taxon>Bavariicoccus</taxon>
    </lineage>
</organism>
<dbReference type="InterPro" id="IPR023397">
    <property type="entry name" value="SAM-dep_MeTrfase_MraW_recog"/>
</dbReference>
<keyword evidence="2 7" id="KW-0963">Cytoplasm</keyword>
<feature type="binding site" evidence="7">
    <location>
        <position position="103"/>
    </location>
    <ligand>
        <name>S-adenosyl-L-methionine</name>
        <dbReference type="ChEBI" id="CHEBI:59789"/>
    </ligand>
</feature>
<evidence type="ECO:0000256" key="6">
    <source>
        <dbReference type="ARBA" id="ARBA00022691"/>
    </source>
</evidence>
<dbReference type="HAMAP" id="MF_01007">
    <property type="entry name" value="16SrRNA_methyltr_H"/>
    <property type="match status" value="1"/>
</dbReference>
<evidence type="ECO:0000256" key="2">
    <source>
        <dbReference type="ARBA" id="ARBA00022490"/>
    </source>
</evidence>
<dbReference type="Gene3D" id="1.10.150.170">
    <property type="entry name" value="Putative methyltransferase TM0872, insert domain"/>
    <property type="match status" value="1"/>
</dbReference>
<evidence type="ECO:0000256" key="5">
    <source>
        <dbReference type="ARBA" id="ARBA00022679"/>
    </source>
</evidence>
<evidence type="ECO:0000256" key="3">
    <source>
        <dbReference type="ARBA" id="ARBA00022552"/>
    </source>
</evidence>
<accession>A0A3D4S445</accession>
<comment type="caution">
    <text evidence="8">The sequence shown here is derived from an EMBL/GenBank/DDBJ whole genome shotgun (WGS) entry which is preliminary data.</text>
</comment>
<dbReference type="InterPro" id="IPR029063">
    <property type="entry name" value="SAM-dependent_MTases_sf"/>
</dbReference>
<feature type="binding site" evidence="7">
    <location>
        <position position="53"/>
    </location>
    <ligand>
        <name>S-adenosyl-L-methionine</name>
        <dbReference type="ChEBI" id="CHEBI:59789"/>
    </ligand>
</feature>
<sequence>MSEFEHTTVLLQETVDELNVVPDGIYVDGTFGGGGHTRYLLSQLSSGRVIAFDQDQVAITNGKSLFQKELESGKLVLIHRNFKELTEALLDLGITSVNGLLFDLGVSSPQFDVPERGFSYRFDAPLDMRMDQSNPLTAKIIVNEYSFNDLMRIFSRYGEERFSKAIARKIEKERQKAPIETTLQLVDIIRDAIPAPARRTGGHPAKRVFQALRIAVNDELGAVESVIEQGLKLLKPGGRMSVISFHSLEDRIVKTMYKEVTTPPQTPHNLPILPSFQQMDYQLVTRKPILPSEKELEKNSRASSAKLRVIERVKK</sequence>
<dbReference type="PIRSF" id="PIRSF004486">
    <property type="entry name" value="MraW"/>
    <property type="match status" value="1"/>
</dbReference>
<dbReference type="SUPFAM" id="SSF53335">
    <property type="entry name" value="S-adenosyl-L-methionine-dependent methyltransferases"/>
    <property type="match status" value="1"/>
</dbReference>
<dbReference type="GO" id="GO:0071424">
    <property type="term" value="F:rRNA (cytosine-N4-)-methyltransferase activity"/>
    <property type="evidence" value="ECO:0007669"/>
    <property type="project" value="UniProtKB-UniRule"/>
</dbReference>
<dbReference type="Proteomes" id="UP000262195">
    <property type="component" value="Unassembled WGS sequence"/>
</dbReference>
<dbReference type="STRING" id="1121105.GCA_000421665_00151"/>
<feature type="binding site" evidence="7">
    <location>
        <begin position="34"/>
        <end position="36"/>
    </location>
    <ligand>
        <name>S-adenosyl-L-methionine</name>
        <dbReference type="ChEBI" id="CHEBI:59789"/>
    </ligand>
</feature>
<feature type="binding site" evidence="7">
    <location>
        <position position="110"/>
    </location>
    <ligand>
        <name>S-adenosyl-L-methionine</name>
        <dbReference type="ChEBI" id="CHEBI:59789"/>
    </ligand>
</feature>
<gene>
    <name evidence="7" type="primary">rsmH</name>
    <name evidence="8" type="ORF">DIW15_02515</name>
</gene>
<evidence type="ECO:0000313" key="9">
    <source>
        <dbReference type="Proteomes" id="UP000262195"/>
    </source>
</evidence>
<dbReference type="RefSeq" id="WP_022795449.1">
    <property type="nucleotide sequence ID" value="NZ_JBQEAI010000001.1"/>
</dbReference>
<dbReference type="FunFam" id="1.10.150.170:FF:000001">
    <property type="entry name" value="Ribosomal RNA small subunit methyltransferase H"/>
    <property type="match status" value="1"/>
</dbReference>
<dbReference type="PANTHER" id="PTHR11265:SF0">
    <property type="entry name" value="12S RRNA N4-METHYLCYTIDINE METHYLTRANSFERASE"/>
    <property type="match status" value="1"/>
</dbReference>
<dbReference type="EMBL" id="DQHO01000016">
    <property type="protein sequence ID" value="HCS93567.1"/>
    <property type="molecule type" value="Genomic_DNA"/>
</dbReference>
<comment type="catalytic activity">
    <reaction evidence="7">
        <text>cytidine(1402) in 16S rRNA + S-adenosyl-L-methionine = N(4)-methylcytidine(1402) in 16S rRNA + S-adenosyl-L-homocysteine + H(+)</text>
        <dbReference type="Rhea" id="RHEA:42928"/>
        <dbReference type="Rhea" id="RHEA-COMP:10286"/>
        <dbReference type="Rhea" id="RHEA-COMP:10287"/>
        <dbReference type="ChEBI" id="CHEBI:15378"/>
        <dbReference type="ChEBI" id="CHEBI:57856"/>
        <dbReference type="ChEBI" id="CHEBI:59789"/>
        <dbReference type="ChEBI" id="CHEBI:74506"/>
        <dbReference type="ChEBI" id="CHEBI:82748"/>
        <dbReference type="EC" id="2.1.1.199"/>
    </reaction>
</comment>